<dbReference type="Proteomes" id="UP000436483">
    <property type="component" value="Unassembled WGS sequence"/>
</dbReference>
<accession>A0A7X3SPC5</accession>
<evidence type="ECO:0000313" key="4">
    <source>
        <dbReference type="Proteomes" id="UP000436483"/>
    </source>
</evidence>
<dbReference type="EMBL" id="WURB01000008">
    <property type="protein sequence ID" value="MXQ12321.1"/>
    <property type="molecule type" value="Genomic_DNA"/>
</dbReference>
<feature type="compositionally biased region" description="Polar residues" evidence="1">
    <location>
        <begin position="11"/>
        <end position="29"/>
    </location>
</feature>
<organism evidence="3 4">
    <name type="scientific">Microvirga makkahensis</name>
    <dbReference type="NCBI Taxonomy" id="1128670"/>
    <lineage>
        <taxon>Bacteria</taxon>
        <taxon>Pseudomonadati</taxon>
        <taxon>Pseudomonadota</taxon>
        <taxon>Alphaproteobacteria</taxon>
        <taxon>Hyphomicrobiales</taxon>
        <taxon>Methylobacteriaceae</taxon>
        <taxon>Microvirga</taxon>
    </lineage>
</organism>
<reference evidence="3 4" key="1">
    <citation type="submission" date="2019-12" db="EMBL/GenBank/DDBJ databases">
        <authorList>
            <person name="Yuan C.-G."/>
        </authorList>
    </citation>
    <scope>NUCLEOTIDE SEQUENCE [LARGE SCALE GENOMIC DNA]</scope>
    <source>
        <strain evidence="3 4">KCTC 23863</strain>
    </source>
</reference>
<dbReference type="Pfam" id="PF18557">
    <property type="entry name" value="NepR"/>
    <property type="match status" value="1"/>
</dbReference>
<keyword evidence="4" id="KW-1185">Reference proteome</keyword>
<dbReference type="AlphaFoldDB" id="A0A7X3SPC5"/>
<feature type="domain" description="Anti-sigma factor NepR" evidence="2">
    <location>
        <begin position="39"/>
        <end position="70"/>
    </location>
</feature>
<protein>
    <recommendedName>
        <fullName evidence="2">Anti-sigma factor NepR domain-containing protein</fullName>
    </recommendedName>
</protein>
<dbReference type="OrthoDB" id="8421187at2"/>
<reference evidence="3 4" key="2">
    <citation type="submission" date="2020-01" db="EMBL/GenBank/DDBJ databases">
        <title>Microvirga sp. nov., an arsenate reduction bacterium isolated from Tibet hotspring sediments.</title>
        <authorList>
            <person name="Xian W.-D."/>
            <person name="Li W.-J."/>
        </authorList>
    </citation>
    <scope>NUCLEOTIDE SEQUENCE [LARGE SCALE GENOMIC DNA]</scope>
    <source>
        <strain evidence="3 4">KCTC 23863</strain>
    </source>
</reference>
<dbReference type="InterPro" id="IPR041649">
    <property type="entry name" value="NepR"/>
</dbReference>
<evidence type="ECO:0000259" key="2">
    <source>
        <dbReference type="Pfam" id="PF18557"/>
    </source>
</evidence>
<evidence type="ECO:0000256" key="1">
    <source>
        <dbReference type="SAM" id="MobiDB-lite"/>
    </source>
</evidence>
<comment type="caution">
    <text evidence="3">The sequence shown here is derived from an EMBL/GenBank/DDBJ whole genome shotgun (WGS) entry which is preliminary data.</text>
</comment>
<feature type="region of interest" description="Disordered" evidence="1">
    <location>
        <begin position="1"/>
        <end position="31"/>
    </location>
</feature>
<name>A0A7X3SPC5_9HYPH</name>
<evidence type="ECO:0000313" key="3">
    <source>
        <dbReference type="EMBL" id="MXQ12321.1"/>
    </source>
</evidence>
<sequence length="77" mass="8422">MLNTPPRHAQQESVTCQLPETASGKSLQDPTLPPLVAAGLGERLRAHYAQLMNDPVPEALLRILKPLNEKGRVDDGR</sequence>
<proteinExistence type="predicted"/>
<gene>
    <name evidence="3" type="ORF">GR328_12780</name>
</gene>